<organism evidence="7 8">
    <name type="scientific">Fusibacter paucivorans</name>
    <dbReference type="NCBI Taxonomy" id="76009"/>
    <lineage>
        <taxon>Bacteria</taxon>
        <taxon>Bacillati</taxon>
        <taxon>Bacillota</taxon>
        <taxon>Clostridia</taxon>
        <taxon>Eubacteriales</taxon>
        <taxon>Eubacteriales Family XII. Incertae Sedis</taxon>
        <taxon>Fusibacter</taxon>
    </lineage>
</organism>
<dbReference type="PANTHER" id="PTHR43820">
    <property type="entry name" value="HIGH-AFFINITY BRANCHED-CHAIN AMINO ACID TRANSPORT ATP-BINDING PROTEIN LIVF"/>
    <property type="match status" value="1"/>
</dbReference>
<keyword evidence="3" id="KW-0547">Nucleotide-binding</keyword>
<gene>
    <name evidence="7" type="ORF">KHM83_15770</name>
</gene>
<dbReference type="PROSITE" id="PS50893">
    <property type="entry name" value="ABC_TRANSPORTER_2"/>
    <property type="match status" value="1"/>
</dbReference>
<protein>
    <submittedName>
        <fullName evidence="7">ABC transporter ATP-binding protein</fullName>
    </submittedName>
</protein>
<dbReference type="InterPro" id="IPR017871">
    <property type="entry name" value="ABC_transporter-like_CS"/>
</dbReference>
<feature type="domain" description="ABC transporter" evidence="6">
    <location>
        <begin position="2"/>
        <end position="234"/>
    </location>
</feature>
<dbReference type="CDD" id="cd03224">
    <property type="entry name" value="ABC_TM1139_LivF_branched"/>
    <property type="match status" value="1"/>
</dbReference>
<evidence type="ECO:0000256" key="2">
    <source>
        <dbReference type="ARBA" id="ARBA00022448"/>
    </source>
</evidence>
<evidence type="ECO:0000313" key="8">
    <source>
        <dbReference type="Proteomes" id="UP000746471"/>
    </source>
</evidence>
<evidence type="ECO:0000256" key="1">
    <source>
        <dbReference type="ARBA" id="ARBA00005417"/>
    </source>
</evidence>
<comment type="caution">
    <text evidence="7">The sequence shown here is derived from an EMBL/GenBank/DDBJ whole genome shotgun (WGS) entry which is preliminary data.</text>
</comment>
<dbReference type="Proteomes" id="UP000746471">
    <property type="component" value="Unassembled WGS sequence"/>
</dbReference>
<dbReference type="Pfam" id="PF00005">
    <property type="entry name" value="ABC_tran"/>
    <property type="match status" value="1"/>
</dbReference>
<name>A0ABS5PSK0_9FIRM</name>
<evidence type="ECO:0000259" key="6">
    <source>
        <dbReference type="PROSITE" id="PS50893"/>
    </source>
</evidence>
<proteinExistence type="inferred from homology"/>
<sequence length="236" mass="25522">MLKIKNIHAAYGNIKAVKGIDIDVPSGKIVALLGSNGAGKTTTLKAISGLMPLEKGAIELDEVPIHSMAPEKIAGLGIVQSPEGRQIFTSLTVEENLKVGAFTEKSREAVDMRMKSIFGYFPRLEERRKQIAGTLSGGEQQMLAIGRALMANPKVLLLDEPSLGLAPLIVKDIFQIVKRLNDEGVTILIVEQNALQTLKIADYAYVMETGKIILEGAGKDLLQDEKVIEAYLGGNR</sequence>
<dbReference type="EMBL" id="JAHBCL010000032">
    <property type="protein sequence ID" value="MBS7528145.1"/>
    <property type="molecule type" value="Genomic_DNA"/>
</dbReference>
<dbReference type="InterPro" id="IPR052156">
    <property type="entry name" value="BCAA_Transport_ATP-bd_LivF"/>
</dbReference>
<reference evidence="7 8" key="1">
    <citation type="submission" date="2021-05" db="EMBL/GenBank/DDBJ databases">
        <title>Fusibacter ferrireducens sp. nov., an anaerobic, sulfur- and Fe-reducing bacterium isolated from the mangrove sediment.</title>
        <authorList>
            <person name="Qiu D."/>
        </authorList>
    </citation>
    <scope>NUCLEOTIDE SEQUENCE [LARGE SCALE GENOMIC DNA]</scope>
    <source>
        <strain evidence="7 8">DSM 12116</strain>
    </source>
</reference>
<keyword evidence="5" id="KW-0029">Amino-acid transport</keyword>
<dbReference type="PROSITE" id="PS00211">
    <property type="entry name" value="ABC_TRANSPORTER_1"/>
    <property type="match status" value="1"/>
</dbReference>
<evidence type="ECO:0000313" key="7">
    <source>
        <dbReference type="EMBL" id="MBS7528145.1"/>
    </source>
</evidence>
<keyword evidence="8" id="KW-1185">Reference proteome</keyword>
<dbReference type="SUPFAM" id="SSF52540">
    <property type="entry name" value="P-loop containing nucleoside triphosphate hydrolases"/>
    <property type="match status" value="1"/>
</dbReference>
<evidence type="ECO:0000256" key="4">
    <source>
        <dbReference type="ARBA" id="ARBA00022840"/>
    </source>
</evidence>
<keyword evidence="4 7" id="KW-0067">ATP-binding</keyword>
<dbReference type="PANTHER" id="PTHR43820:SF4">
    <property type="entry name" value="HIGH-AFFINITY BRANCHED-CHAIN AMINO ACID TRANSPORT ATP-BINDING PROTEIN LIVF"/>
    <property type="match status" value="1"/>
</dbReference>
<dbReference type="InterPro" id="IPR027417">
    <property type="entry name" value="P-loop_NTPase"/>
</dbReference>
<evidence type="ECO:0000256" key="3">
    <source>
        <dbReference type="ARBA" id="ARBA00022741"/>
    </source>
</evidence>
<keyword evidence="2" id="KW-0813">Transport</keyword>
<accession>A0ABS5PSK0</accession>
<dbReference type="SMART" id="SM00382">
    <property type="entry name" value="AAA"/>
    <property type="match status" value="1"/>
</dbReference>
<dbReference type="InterPro" id="IPR030660">
    <property type="entry name" value="ABC_branched_ATPase_LivF/BraG"/>
</dbReference>
<dbReference type="InterPro" id="IPR003593">
    <property type="entry name" value="AAA+_ATPase"/>
</dbReference>
<dbReference type="PIRSF" id="PIRSF039137">
    <property type="entry name" value="ABC_branched_ATPase"/>
    <property type="match status" value="1"/>
</dbReference>
<dbReference type="Gene3D" id="3.40.50.300">
    <property type="entry name" value="P-loop containing nucleotide triphosphate hydrolases"/>
    <property type="match status" value="1"/>
</dbReference>
<dbReference type="GO" id="GO:0005524">
    <property type="term" value="F:ATP binding"/>
    <property type="evidence" value="ECO:0007669"/>
    <property type="project" value="UniProtKB-KW"/>
</dbReference>
<comment type="similarity">
    <text evidence="1">Belongs to the ABC transporter superfamily.</text>
</comment>
<dbReference type="InterPro" id="IPR003439">
    <property type="entry name" value="ABC_transporter-like_ATP-bd"/>
</dbReference>
<dbReference type="RefSeq" id="WP_213238002.1">
    <property type="nucleotide sequence ID" value="NZ_JAHBCL010000032.1"/>
</dbReference>
<evidence type="ECO:0000256" key="5">
    <source>
        <dbReference type="ARBA" id="ARBA00022970"/>
    </source>
</evidence>